<proteinExistence type="predicted"/>
<evidence type="ECO:0000313" key="2">
    <source>
        <dbReference type="Proteomes" id="UP001056778"/>
    </source>
</evidence>
<dbReference type="Proteomes" id="UP001056778">
    <property type="component" value="Chromosome 1"/>
</dbReference>
<keyword evidence="2" id="KW-1185">Reference proteome</keyword>
<keyword evidence="1" id="KW-0269">Exonuclease</keyword>
<dbReference type="EMBL" id="CM043015">
    <property type="protein sequence ID" value="KAI4469334.1"/>
    <property type="molecule type" value="Genomic_DNA"/>
</dbReference>
<gene>
    <name evidence="1" type="ORF">MML48_1g00053</name>
</gene>
<sequence length="1004" mass="112184">MSNIRDYGKVAANKKPDWLKIKLQGGETYAETAKIVREHGLHTICNSGMCPNKTECWNRRTATFMILGDVCTRECRFCATRTGKPLPPDEDEPRRVGESIALMGLKHAVITSVTRDDLADGGASHWATVVRAVRAANPDTTIELLIPDFKADRRCIDIVAGSSPDITGHNMETVERLTPLIRSRASYRTSLLTIKLISESGIIAKSGLMVGLGESDDEVIGTLNDMYEHGCRIVTLGQYLRPTLRHWPVSTYVEPEKFEWYREQALDMGFDYVASAPLGFMKRMRRMDMGIIKYEECLALQRDIFDSLIDAKENMARGGCAGEPENMTEQTLILCEHPHVYTLGKSGKENNMLVDGSFLQTVGASFHRTDRGGDVTYHGPGQLVGYPILDLEELGLGLKQYIYLLEAAIIDTLAEFGIEEKRWVVKPQGDPGTVDRLSSVLGIPRVLANLLVQRGIHTNEQAEKFFNPRLEDLHDPFLMKDMDRAVKRVELAVKRNERIMVYGDYDVDGTTAVALVYIFLRRLGHENLTFYIPDRYAEGYGVSLRGIDYAKSQDVSLIITLDCGIKAIQRVLYAKEKGIDLIICDHHLPGDEIPDAVAVLNPKRPDCCYPFKELSGCGVGFKLVQAYSKVNGVPFAEIERLLDLVAVSIAADIVPVTDENRILSYYGLRRLNEKPNKGLLSIIKICGLDNHTITIDDIVFKIGPRINAAGRMAVEIAEEGRMIPSGGHSAVNLMIERNDEAAEEFGNIIDIYNQDRKNIDRSVTQHAHEIIEGDPDIKGRKSIVVYNPQWMKGIVGIVASRLIETYHKPSVVLTMNHGFVTGSARSVHGFDIYQAVEACADLLENFGGHTYAAGMTMKTENVAEFTERFNCYVEDNIDDEMLTPQIEIDSMLLFSDITPEFRKQLCRFQPFGPGNTSPVFASCAVSDCGNAKLVGVESEHLKMDLMQSSRPYTMMSAIAFQQPSLHEFIRKGTPIDVCYNVVENHYRGSVTPQLRIRDIKMCVK</sequence>
<protein>
    <submittedName>
        <fullName evidence="1">Single-stranded-dna-specific exonuclease recj</fullName>
    </submittedName>
</protein>
<keyword evidence="1" id="KW-0378">Hydrolase</keyword>
<accession>A0ACB9TRB2</accession>
<reference evidence="1" key="1">
    <citation type="submission" date="2022-04" db="EMBL/GenBank/DDBJ databases">
        <title>Chromosome-scale genome assembly of Holotrichia oblita Faldermann.</title>
        <authorList>
            <person name="Rongchong L."/>
        </authorList>
    </citation>
    <scope>NUCLEOTIDE SEQUENCE</scope>
    <source>
        <strain evidence="1">81SQS9</strain>
    </source>
</reference>
<comment type="caution">
    <text evidence="1">The sequence shown here is derived from an EMBL/GenBank/DDBJ whole genome shotgun (WGS) entry which is preliminary data.</text>
</comment>
<name>A0ACB9TRB2_HOLOL</name>
<keyword evidence="1" id="KW-0540">Nuclease</keyword>
<organism evidence="1 2">
    <name type="scientific">Holotrichia oblita</name>
    <name type="common">Chafer beetle</name>
    <dbReference type="NCBI Taxonomy" id="644536"/>
    <lineage>
        <taxon>Eukaryota</taxon>
        <taxon>Metazoa</taxon>
        <taxon>Ecdysozoa</taxon>
        <taxon>Arthropoda</taxon>
        <taxon>Hexapoda</taxon>
        <taxon>Insecta</taxon>
        <taxon>Pterygota</taxon>
        <taxon>Neoptera</taxon>
        <taxon>Endopterygota</taxon>
        <taxon>Coleoptera</taxon>
        <taxon>Polyphaga</taxon>
        <taxon>Scarabaeiformia</taxon>
        <taxon>Scarabaeidae</taxon>
        <taxon>Melolonthinae</taxon>
        <taxon>Holotrichia</taxon>
    </lineage>
</organism>
<evidence type="ECO:0000313" key="1">
    <source>
        <dbReference type="EMBL" id="KAI4469334.1"/>
    </source>
</evidence>